<dbReference type="STRING" id="71717.A0A4Y7U2C1"/>
<name>A0A4Y7U2C1_COPMI</name>
<dbReference type="OrthoDB" id="2564234at2759"/>
<keyword evidence="2" id="KW-0812">Transmembrane</keyword>
<comment type="caution">
    <text evidence="3">The sequence shown here is derived from an EMBL/GenBank/DDBJ whole genome shotgun (WGS) entry which is preliminary data.</text>
</comment>
<gene>
    <name evidence="3" type="ORF">FA13DRAFT_1680234</name>
</gene>
<organism evidence="3 4">
    <name type="scientific">Coprinellus micaceus</name>
    <name type="common">Glistening ink-cap mushroom</name>
    <name type="synonym">Coprinus micaceus</name>
    <dbReference type="NCBI Taxonomy" id="71717"/>
    <lineage>
        <taxon>Eukaryota</taxon>
        <taxon>Fungi</taxon>
        <taxon>Dikarya</taxon>
        <taxon>Basidiomycota</taxon>
        <taxon>Agaricomycotina</taxon>
        <taxon>Agaricomycetes</taxon>
        <taxon>Agaricomycetidae</taxon>
        <taxon>Agaricales</taxon>
        <taxon>Agaricineae</taxon>
        <taxon>Psathyrellaceae</taxon>
        <taxon>Coprinellus</taxon>
    </lineage>
</organism>
<sequence>MPSYTVSVQDTSPFLTYTGSWRAGHSSDDPFAERYSESSFTVTSALSSALSFTFYGTGAAIFGSKRPQGHGRYQVTLDGAPQPEGTSVSATNEFNATLWQSANVGKGWHTVVLTNREGRFLDVDTVSWVGSVGTDDEPLIVNTMQDTHPAFTYTPTDAWSTSPFNVGQFAGASGHWTSTPGASVQVTFKGDAIALYGPVGPQAASSFSVALADRPATNYSAQKEFFRARQLLYYGANLGAGEHTLTMNLDSAGATAGQTLAVDYAEVYTAESLGGSFAGEMSSSPNQTGLAIGLALSAALAFLSLALLGVLFAMYKKGRIAFTPHKSRSEIDPDSSYLDHSQERVVGGGGCTKTTRATHPTSRSGTGSASGRGSR</sequence>
<dbReference type="AlphaFoldDB" id="A0A4Y7U2C1"/>
<feature type="compositionally biased region" description="Low complexity" evidence="1">
    <location>
        <begin position="361"/>
        <end position="375"/>
    </location>
</feature>
<reference evidence="3 4" key="1">
    <citation type="journal article" date="2019" name="Nat. Ecol. Evol.">
        <title>Megaphylogeny resolves global patterns of mushroom evolution.</title>
        <authorList>
            <person name="Varga T."/>
            <person name="Krizsan K."/>
            <person name="Foldi C."/>
            <person name="Dima B."/>
            <person name="Sanchez-Garcia M."/>
            <person name="Sanchez-Ramirez S."/>
            <person name="Szollosi G.J."/>
            <person name="Szarkandi J.G."/>
            <person name="Papp V."/>
            <person name="Albert L."/>
            <person name="Andreopoulos W."/>
            <person name="Angelini C."/>
            <person name="Antonin V."/>
            <person name="Barry K.W."/>
            <person name="Bougher N.L."/>
            <person name="Buchanan P."/>
            <person name="Buyck B."/>
            <person name="Bense V."/>
            <person name="Catcheside P."/>
            <person name="Chovatia M."/>
            <person name="Cooper J."/>
            <person name="Damon W."/>
            <person name="Desjardin D."/>
            <person name="Finy P."/>
            <person name="Geml J."/>
            <person name="Haridas S."/>
            <person name="Hughes K."/>
            <person name="Justo A."/>
            <person name="Karasinski D."/>
            <person name="Kautmanova I."/>
            <person name="Kiss B."/>
            <person name="Kocsube S."/>
            <person name="Kotiranta H."/>
            <person name="LaButti K.M."/>
            <person name="Lechner B.E."/>
            <person name="Liimatainen K."/>
            <person name="Lipzen A."/>
            <person name="Lukacs Z."/>
            <person name="Mihaltcheva S."/>
            <person name="Morgado L.N."/>
            <person name="Niskanen T."/>
            <person name="Noordeloos M.E."/>
            <person name="Ohm R.A."/>
            <person name="Ortiz-Santana B."/>
            <person name="Ovrebo C."/>
            <person name="Racz N."/>
            <person name="Riley R."/>
            <person name="Savchenko A."/>
            <person name="Shiryaev A."/>
            <person name="Soop K."/>
            <person name="Spirin V."/>
            <person name="Szebenyi C."/>
            <person name="Tomsovsky M."/>
            <person name="Tulloss R.E."/>
            <person name="Uehling J."/>
            <person name="Grigoriev I.V."/>
            <person name="Vagvolgyi C."/>
            <person name="Papp T."/>
            <person name="Martin F.M."/>
            <person name="Miettinen O."/>
            <person name="Hibbett D.S."/>
            <person name="Nagy L.G."/>
        </authorList>
    </citation>
    <scope>NUCLEOTIDE SEQUENCE [LARGE SCALE GENOMIC DNA]</scope>
    <source>
        <strain evidence="3 4">FP101781</strain>
    </source>
</reference>
<accession>A0A4Y7U2C1</accession>
<evidence type="ECO:0000256" key="1">
    <source>
        <dbReference type="SAM" id="MobiDB-lite"/>
    </source>
</evidence>
<evidence type="ECO:0000256" key="2">
    <source>
        <dbReference type="SAM" id="Phobius"/>
    </source>
</evidence>
<keyword evidence="2" id="KW-1133">Transmembrane helix</keyword>
<dbReference type="EMBL" id="QPFP01000001">
    <property type="protein sequence ID" value="TEB40208.1"/>
    <property type="molecule type" value="Genomic_DNA"/>
</dbReference>
<dbReference type="Proteomes" id="UP000298030">
    <property type="component" value="Unassembled WGS sequence"/>
</dbReference>
<protein>
    <submittedName>
        <fullName evidence="3">Uncharacterized protein</fullName>
    </submittedName>
</protein>
<evidence type="ECO:0000313" key="4">
    <source>
        <dbReference type="Proteomes" id="UP000298030"/>
    </source>
</evidence>
<proteinExistence type="predicted"/>
<evidence type="ECO:0000313" key="3">
    <source>
        <dbReference type="EMBL" id="TEB40208.1"/>
    </source>
</evidence>
<keyword evidence="4" id="KW-1185">Reference proteome</keyword>
<feature type="transmembrane region" description="Helical" evidence="2">
    <location>
        <begin position="290"/>
        <end position="315"/>
    </location>
</feature>
<feature type="region of interest" description="Disordered" evidence="1">
    <location>
        <begin position="326"/>
        <end position="375"/>
    </location>
</feature>
<dbReference type="Gene3D" id="2.60.120.260">
    <property type="entry name" value="Galactose-binding domain-like"/>
    <property type="match status" value="2"/>
</dbReference>
<keyword evidence="2" id="KW-0472">Membrane</keyword>